<dbReference type="Pfam" id="PF01602">
    <property type="entry name" value="Adaptin_N"/>
    <property type="match status" value="1"/>
</dbReference>
<dbReference type="PANTHER" id="PTHR22780">
    <property type="entry name" value="ADAPTIN, ALPHA/GAMMA/EPSILON"/>
    <property type="match status" value="1"/>
</dbReference>
<evidence type="ECO:0000313" key="7">
    <source>
        <dbReference type="EMBL" id="KAG2205114.1"/>
    </source>
</evidence>
<feature type="domain" description="AP-4 complex subunit epsilon-1 C-terminal" evidence="6">
    <location>
        <begin position="656"/>
        <end position="748"/>
    </location>
</feature>
<evidence type="ECO:0000259" key="5">
    <source>
        <dbReference type="Pfam" id="PF01602"/>
    </source>
</evidence>
<proteinExistence type="predicted"/>
<comment type="subcellular location">
    <subcellularLocation>
        <location evidence="1">Endomembrane system</location>
    </subcellularLocation>
</comment>
<accession>A0A8H7R656</accession>
<evidence type="ECO:0000256" key="2">
    <source>
        <dbReference type="ARBA" id="ARBA00022448"/>
    </source>
</evidence>
<evidence type="ECO:0000256" key="1">
    <source>
        <dbReference type="ARBA" id="ARBA00004308"/>
    </source>
</evidence>
<protein>
    <recommendedName>
        <fullName evidence="9">AP-4 complex subunit epsilon</fullName>
    </recommendedName>
</protein>
<evidence type="ECO:0000256" key="3">
    <source>
        <dbReference type="ARBA" id="ARBA00022927"/>
    </source>
</evidence>
<keyword evidence="8" id="KW-1185">Reference proteome</keyword>
<dbReference type="GO" id="GO:0006886">
    <property type="term" value="P:intracellular protein transport"/>
    <property type="evidence" value="ECO:0007669"/>
    <property type="project" value="InterPro"/>
</dbReference>
<evidence type="ECO:0000259" key="6">
    <source>
        <dbReference type="Pfam" id="PF14807"/>
    </source>
</evidence>
<dbReference type="InterPro" id="IPR011989">
    <property type="entry name" value="ARM-like"/>
</dbReference>
<dbReference type="OrthoDB" id="29308at2759"/>
<dbReference type="EMBL" id="JAEPRD010000039">
    <property type="protein sequence ID" value="KAG2205114.1"/>
    <property type="molecule type" value="Genomic_DNA"/>
</dbReference>
<dbReference type="AlphaFoldDB" id="A0A8H7R656"/>
<sequence length="760" mass="86503">MSRLQTYFSSEFIASGQGTEFHEFITRITQAKSKSEETSHVTEELSKLTRSMGSPDISSTRMRDYLTRLIHCYMLGYSVDLSIIYAIMASQSGESVMDKRVGYLACTLFLQRNNELGIMLINTLQRDLKSQNYLDVCAALNALCYLQQPEMLDSLLDLVIATMTFPKQVVRKKAVMALYFLYTRCTIDRLEAPLRQALEDKDFSVVFAALSVWKLILVDHAEQFGDLLPVVFRIHRQLIEKRIHKSFVYHGVYAPWAHMDCLAIYSIYLQLNIGSPKEVYDIVMECVHTMEKKVDAAFAVVLECIKLLSDMDPILLSCYSPDESPFVVLEPFLNASNLNLKYLGLIGMSYVDVSLWRPRWLDGSLIGDTVASAPFDETIVTQAMENLDMVMHREILMNTSPALIDACAQSTKLAYWLLNRLNEHVDRNAWYIETVMQIMAVTEKRLDDDYVETQCSLLKEALLGEIQETTKRECSVKVAYDLLKNTHGDTIPPLLLQFAFWTLGEHGYLSSLSSDIDRMTQLIKWLRLLHDDDLQTCALQAIKRCILRSKTWLSGLEPILKEYKKSPVPEKQQISREISDMMKDVEFEKHLQETDVTLSTMAISANPNRPKSVNPFLTNDDFHTDHPRGTLSINVQQQDTIGITQGICQGHHEGDTEAFGKRWVALTKEEKQKFECSVTESEKLARRLGKLWHLNVIQVIGQEFIAVETDSASADSGSISISISSVLIHVAMLPRHQIQLTIRAETDEAIQSFKRRGSIQ</sequence>
<dbReference type="Gene3D" id="1.25.10.10">
    <property type="entry name" value="Leucine-rich Repeat Variant"/>
    <property type="match status" value="1"/>
</dbReference>
<dbReference type="Proteomes" id="UP000603453">
    <property type="component" value="Unassembled WGS sequence"/>
</dbReference>
<feature type="domain" description="Clathrin/coatomer adaptor adaptin-like N-terminal" evidence="5">
    <location>
        <begin position="50"/>
        <end position="348"/>
    </location>
</feature>
<reference evidence="7" key="1">
    <citation type="submission" date="2020-12" db="EMBL/GenBank/DDBJ databases">
        <title>Metabolic potential, ecology and presence of endohyphal bacteria is reflected in genomic diversity of Mucoromycotina.</title>
        <authorList>
            <person name="Muszewska A."/>
            <person name="Okrasinska A."/>
            <person name="Steczkiewicz K."/>
            <person name="Drgas O."/>
            <person name="Orlowska M."/>
            <person name="Perlinska-Lenart U."/>
            <person name="Aleksandrzak-Piekarczyk T."/>
            <person name="Szatraj K."/>
            <person name="Zielenkiewicz U."/>
            <person name="Pilsyk S."/>
            <person name="Malc E."/>
            <person name="Mieczkowski P."/>
            <person name="Kruszewska J.S."/>
            <person name="Biernat P."/>
            <person name="Pawlowska J."/>
        </authorList>
    </citation>
    <scope>NUCLEOTIDE SEQUENCE</scope>
    <source>
        <strain evidence="7">WA0000017839</strain>
    </source>
</reference>
<keyword evidence="3" id="KW-0653">Protein transport</keyword>
<name>A0A8H7R656_9FUNG</name>
<organism evidence="7 8">
    <name type="scientific">Mucor saturninus</name>
    <dbReference type="NCBI Taxonomy" id="64648"/>
    <lineage>
        <taxon>Eukaryota</taxon>
        <taxon>Fungi</taxon>
        <taxon>Fungi incertae sedis</taxon>
        <taxon>Mucoromycota</taxon>
        <taxon>Mucoromycotina</taxon>
        <taxon>Mucoromycetes</taxon>
        <taxon>Mucorales</taxon>
        <taxon>Mucorineae</taxon>
        <taxon>Mucoraceae</taxon>
        <taxon>Mucor</taxon>
    </lineage>
</organism>
<keyword evidence="2" id="KW-0813">Transport</keyword>
<dbReference type="InterPro" id="IPR016024">
    <property type="entry name" value="ARM-type_fold"/>
</dbReference>
<evidence type="ECO:0008006" key="9">
    <source>
        <dbReference type="Google" id="ProtNLM"/>
    </source>
</evidence>
<dbReference type="InterPro" id="IPR050840">
    <property type="entry name" value="Adaptor_Complx_Large_Subunit"/>
</dbReference>
<evidence type="ECO:0000313" key="8">
    <source>
        <dbReference type="Proteomes" id="UP000603453"/>
    </source>
</evidence>
<dbReference type="GO" id="GO:0012505">
    <property type="term" value="C:endomembrane system"/>
    <property type="evidence" value="ECO:0007669"/>
    <property type="project" value="UniProtKB-SubCell"/>
</dbReference>
<dbReference type="InterPro" id="IPR028269">
    <property type="entry name" value="AP4E1_C"/>
</dbReference>
<dbReference type="InterPro" id="IPR002553">
    <property type="entry name" value="Clathrin/coatomer_adapt-like_N"/>
</dbReference>
<keyword evidence="4" id="KW-0472">Membrane</keyword>
<comment type="caution">
    <text evidence="7">The sequence shown here is derived from an EMBL/GenBank/DDBJ whole genome shotgun (WGS) entry which is preliminary data.</text>
</comment>
<dbReference type="GO" id="GO:0016192">
    <property type="term" value="P:vesicle-mediated transport"/>
    <property type="evidence" value="ECO:0007669"/>
    <property type="project" value="InterPro"/>
</dbReference>
<dbReference type="GO" id="GO:0030117">
    <property type="term" value="C:membrane coat"/>
    <property type="evidence" value="ECO:0007669"/>
    <property type="project" value="InterPro"/>
</dbReference>
<gene>
    <name evidence="7" type="ORF">INT47_002208</name>
</gene>
<evidence type="ECO:0000256" key="4">
    <source>
        <dbReference type="ARBA" id="ARBA00023136"/>
    </source>
</evidence>
<dbReference type="Pfam" id="PF14807">
    <property type="entry name" value="AP4E_app_platf"/>
    <property type="match status" value="1"/>
</dbReference>
<dbReference type="SUPFAM" id="SSF48371">
    <property type="entry name" value="ARM repeat"/>
    <property type="match status" value="1"/>
</dbReference>